<dbReference type="InterPro" id="IPR001810">
    <property type="entry name" value="F-box_dom"/>
</dbReference>
<comment type="caution">
    <text evidence="2">The sequence shown here is derived from an EMBL/GenBank/DDBJ whole genome shotgun (WGS) entry which is preliminary data.</text>
</comment>
<dbReference type="InterPro" id="IPR036047">
    <property type="entry name" value="F-box-like_dom_sf"/>
</dbReference>
<organism evidence="2 3">
    <name type="scientific">Extremus antarcticus</name>
    <dbReference type="NCBI Taxonomy" id="702011"/>
    <lineage>
        <taxon>Eukaryota</taxon>
        <taxon>Fungi</taxon>
        <taxon>Dikarya</taxon>
        <taxon>Ascomycota</taxon>
        <taxon>Pezizomycotina</taxon>
        <taxon>Dothideomycetes</taxon>
        <taxon>Dothideomycetidae</taxon>
        <taxon>Mycosphaerellales</taxon>
        <taxon>Extremaceae</taxon>
        <taxon>Extremus</taxon>
    </lineage>
</organism>
<reference evidence="2" key="1">
    <citation type="submission" date="2023-04" db="EMBL/GenBank/DDBJ databases">
        <title>Black Yeasts Isolated from many extreme environments.</title>
        <authorList>
            <person name="Coleine C."/>
            <person name="Stajich J.E."/>
            <person name="Selbmann L."/>
        </authorList>
    </citation>
    <scope>NUCLEOTIDE SEQUENCE</scope>
    <source>
        <strain evidence="2">CCFEE 5312</strain>
    </source>
</reference>
<dbReference type="EMBL" id="JAWDJX010000039">
    <property type="protein sequence ID" value="KAK3049571.1"/>
    <property type="molecule type" value="Genomic_DNA"/>
</dbReference>
<name>A0AAJ0G6D2_9PEZI</name>
<protein>
    <recommendedName>
        <fullName evidence="1">F-box domain-containing protein</fullName>
    </recommendedName>
</protein>
<evidence type="ECO:0000259" key="1">
    <source>
        <dbReference type="Pfam" id="PF00646"/>
    </source>
</evidence>
<dbReference type="AlphaFoldDB" id="A0AAJ0G6D2"/>
<feature type="domain" description="F-box" evidence="1">
    <location>
        <begin position="22"/>
        <end position="56"/>
    </location>
</feature>
<proteinExistence type="predicted"/>
<dbReference type="Proteomes" id="UP001271007">
    <property type="component" value="Unassembled WGS sequence"/>
</dbReference>
<dbReference type="Pfam" id="PF00646">
    <property type="entry name" value="F-box"/>
    <property type="match status" value="1"/>
</dbReference>
<evidence type="ECO:0000313" key="2">
    <source>
        <dbReference type="EMBL" id="KAK3049571.1"/>
    </source>
</evidence>
<dbReference type="SUPFAM" id="SSF81383">
    <property type="entry name" value="F-box domain"/>
    <property type="match status" value="1"/>
</dbReference>
<keyword evidence="3" id="KW-1185">Reference proteome</keyword>
<evidence type="ECO:0000313" key="3">
    <source>
        <dbReference type="Proteomes" id="UP001271007"/>
    </source>
</evidence>
<sequence>MLFTRIPLPDPTGAPAQVFATYELLEDILLHLPLQKLLLSQRVCHTFKDVVKSSSRIQQALFLQPACTRKVFWSTAASLSSGTEGSWRLCPKAGTVITPILNPFLDQFTTALGRHKDEGHSLPVRFAVCCGPHWTLSSRPWLLLPCGGSMKCHRCRDVRGSADVQPSWSNMLVIDLQFADLEYIKRTATPTDLYERGREVKHVADLRVKDVYEDVLRGSERTAGLDEGKIVGSGSWESYRDIDCVAGWQMLRLLKADEKERGELLAEPHQKPVVVRNACLELVCG</sequence>
<gene>
    <name evidence="2" type="ORF">LTR09_009239</name>
</gene>
<accession>A0AAJ0G6D2</accession>